<accession>A0A2D4LBX0</accession>
<reference evidence="1" key="2">
    <citation type="submission" date="2017-11" db="EMBL/GenBank/DDBJ databases">
        <title>Coralsnake Venomics: Analyses of Venom Gland Transcriptomes and Proteomes of Six Brazilian Taxa.</title>
        <authorList>
            <person name="Aird S.D."/>
            <person name="Jorge da Silva N."/>
            <person name="Qiu L."/>
            <person name="Villar-Briones A."/>
            <person name="Aparecida-Saddi V."/>
            <person name="Campos-Telles M.P."/>
            <person name="Grau M."/>
            <person name="Mikheyev A.S."/>
        </authorList>
    </citation>
    <scope>NUCLEOTIDE SEQUENCE</scope>
    <source>
        <tissue evidence="1">Venom_gland</tissue>
    </source>
</reference>
<protein>
    <submittedName>
        <fullName evidence="1">Uncharacterized protein</fullName>
    </submittedName>
</protein>
<evidence type="ECO:0000313" key="1">
    <source>
        <dbReference type="EMBL" id="LAB18504.1"/>
    </source>
</evidence>
<proteinExistence type="predicted"/>
<dbReference type="EMBL" id="IACM01002539">
    <property type="protein sequence ID" value="LAB18502.1"/>
    <property type="molecule type" value="Transcribed_RNA"/>
</dbReference>
<organism evidence="1">
    <name type="scientific">Micrurus spixii</name>
    <name type="common">Amazon coral snake</name>
    <dbReference type="NCBI Taxonomy" id="129469"/>
    <lineage>
        <taxon>Eukaryota</taxon>
        <taxon>Metazoa</taxon>
        <taxon>Chordata</taxon>
        <taxon>Craniata</taxon>
        <taxon>Vertebrata</taxon>
        <taxon>Euteleostomi</taxon>
        <taxon>Lepidosauria</taxon>
        <taxon>Squamata</taxon>
        <taxon>Bifurcata</taxon>
        <taxon>Unidentata</taxon>
        <taxon>Episquamata</taxon>
        <taxon>Toxicofera</taxon>
        <taxon>Serpentes</taxon>
        <taxon>Colubroidea</taxon>
        <taxon>Elapidae</taxon>
        <taxon>Elapinae</taxon>
        <taxon>Micrurus</taxon>
    </lineage>
</organism>
<name>A0A2D4LBX0_9SAUR</name>
<sequence length="112" mass="13059">MFPCSWKNCQGNKLWSTLSYLPVLCSHIGNIANLHNTSIQHKVYNVKHNNLNIRPIPIKLILEIYLATIRISTNLDIMAYPAYKHMNRRECRPENSIFFLSFIAKIVISMQK</sequence>
<reference evidence="1" key="1">
    <citation type="submission" date="2017-07" db="EMBL/GenBank/DDBJ databases">
        <authorList>
            <person name="Mikheyev A."/>
            <person name="Grau M."/>
        </authorList>
    </citation>
    <scope>NUCLEOTIDE SEQUENCE</scope>
    <source>
        <tissue evidence="1">Venom_gland</tissue>
    </source>
</reference>
<dbReference type="AlphaFoldDB" id="A0A2D4LBX0"/>
<dbReference type="EMBL" id="IACM01002540">
    <property type="protein sequence ID" value="LAB18504.1"/>
    <property type="molecule type" value="Transcribed_RNA"/>
</dbReference>